<accession>A0A0E0MMX2</accession>
<keyword evidence="2" id="KW-0067">ATP-binding</keyword>
<dbReference type="Gramene" id="OPUNC12G12220.1">
    <property type="protein sequence ID" value="OPUNC12G12220.1"/>
    <property type="gene ID" value="OPUNC12G12220"/>
</dbReference>
<dbReference type="SUPFAM" id="SSF56112">
    <property type="entry name" value="Protein kinase-like (PK-like)"/>
    <property type="match status" value="1"/>
</dbReference>
<evidence type="ECO:0000313" key="3">
    <source>
        <dbReference type="EnsemblPlants" id="OPUNC12G12220.1"/>
    </source>
</evidence>
<sequence>MKELIAEVASMRQIAPPQPGAVAWLSTTKGQLLLVNDYMANGSLDKSLYDRSKGTLDWSQRFHIIANPSIDVFVFGAFLLEVTCGQRPIEQDEGYNRIILVDWVVENWGNGLITKAADRGMLKRFSLDEVSLELKLGLLCSHSFPNARPPM</sequence>
<protein>
    <recommendedName>
        <fullName evidence="5">Serine-threonine/tyrosine-protein kinase catalytic domain-containing protein</fullName>
    </recommendedName>
</protein>
<dbReference type="AlphaFoldDB" id="A0A0E0MMX2"/>
<dbReference type="GO" id="GO:0005524">
    <property type="term" value="F:ATP binding"/>
    <property type="evidence" value="ECO:0007669"/>
    <property type="project" value="UniProtKB-KW"/>
</dbReference>
<reference evidence="3" key="1">
    <citation type="submission" date="2015-04" db="UniProtKB">
        <authorList>
            <consortium name="EnsemblPlants"/>
        </authorList>
    </citation>
    <scope>IDENTIFICATION</scope>
</reference>
<evidence type="ECO:0008006" key="5">
    <source>
        <dbReference type="Google" id="ProtNLM"/>
    </source>
</evidence>
<dbReference type="EnsemblPlants" id="OPUNC12G12220.1">
    <property type="protein sequence ID" value="OPUNC12G12220.1"/>
    <property type="gene ID" value="OPUNC12G12220"/>
</dbReference>
<dbReference type="Proteomes" id="UP000026962">
    <property type="component" value="Chromosome 12"/>
</dbReference>
<dbReference type="EnsemblPlants" id="OPUNC12G12210.1">
    <property type="protein sequence ID" value="OPUNC12G12210.1"/>
    <property type="gene ID" value="OPUNC12G12210"/>
</dbReference>
<keyword evidence="1" id="KW-0547">Nucleotide-binding</keyword>
<evidence type="ECO:0000313" key="4">
    <source>
        <dbReference type="Proteomes" id="UP000026962"/>
    </source>
</evidence>
<dbReference type="PANTHER" id="PTHR27007">
    <property type="match status" value="1"/>
</dbReference>
<proteinExistence type="predicted"/>
<dbReference type="STRING" id="4537.A0A0E0MMX2"/>
<evidence type="ECO:0000256" key="2">
    <source>
        <dbReference type="ARBA" id="ARBA00022840"/>
    </source>
</evidence>
<keyword evidence="4" id="KW-1185">Reference proteome</keyword>
<dbReference type="Gene3D" id="1.10.510.10">
    <property type="entry name" value="Transferase(Phosphotransferase) domain 1"/>
    <property type="match status" value="2"/>
</dbReference>
<evidence type="ECO:0000256" key="1">
    <source>
        <dbReference type="ARBA" id="ARBA00022741"/>
    </source>
</evidence>
<name>A0A0E0MMX2_ORYPU</name>
<reference evidence="3" key="2">
    <citation type="submission" date="2018-05" db="EMBL/GenBank/DDBJ databases">
        <title>OpunRS2 (Oryza punctata Reference Sequence Version 2).</title>
        <authorList>
            <person name="Zhang J."/>
            <person name="Kudrna D."/>
            <person name="Lee S."/>
            <person name="Talag J."/>
            <person name="Welchert J."/>
            <person name="Wing R.A."/>
        </authorList>
    </citation>
    <scope>NUCLEOTIDE SEQUENCE [LARGE SCALE GENOMIC DNA]</scope>
</reference>
<organism evidence="3">
    <name type="scientific">Oryza punctata</name>
    <name type="common">Red rice</name>
    <dbReference type="NCBI Taxonomy" id="4537"/>
    <lineage>
        <taxon>Eukaryota</taxon>
        <taxon>Viridiplantae</taxon>
        <taxon>Streptophyta</taxon>
        <taxon>Embryophyta</taxon>
        <taxon>Tracheophyta</taxon>
        <taxon>Spermatophyta</taxon>
        <taxon>Magnoliopsida</taxon>
        <taxon>Liliopsida</taxon>
        <taxon>Poales</taxon>
        <taxon>Poaceae</taxon>
        <taxon>BOP clade</taxon>
        <taxon>Oryzoideae</taxon>
        <taxon>Oryzeae</taxon>
        <taxon>Oryzinae</taxon>
        <taxon>Oryza</taxon>
    </lineage>
</organism>
<dbReference type="Gramene" id="OPUNC12G12210.1">
    <property type="protein sequence ID" value="OPUNC12G12210.1"/>
    <property type="gene ID" value="OPUNC12G12210"/>
</dbReference>
<dbReference type="InterPro" id="IPR050528">
    <property type="entry name" value="L-type_Lectin-RKs"/>
</dbReference>
<dbReference type="HOGENOM" id="CLU_1734441_0_0_1"/>
<dbReference type="InterPro" id="IPR011009">
    <property type="entry name" value="Kinase-like_dom_sf"/>
</dbReference>